<name>A0A0F9SAY6_9ZZZZ</name>
<dbReference type="AlphaFoldDB" id="A0A0F9SAY6"/>
<comment type="caution">
    <text evidence="2">The sequence shown here is derived from an EMBL/GenBank/DDBJ whole genome shotgun (WGS) entry which is preliminary data.</text>
</comment>
<accession>A0A0F9SAY6</accession>
<sequence length="104" mass="11508">MTIITAIVIAVLLIIIGVLIARLHQQHERTLGHLATIFALDETVTDLEAKLRPFEWRIPDTEMQSTVTKGRPDLPAVREAAVPSGVVQDFTDIDDIPNLEAVNE</sequence>
<dbReference type="EMBL" id="LAZR01002711">
    <property type="protein sequence ID" value="KKN26538.1"/>
    <property type="molecule type" value="Genomic_DNA"/>
</dbReference>
<proteinExistence type="predicted"/>
<protein>
    <submittedName>
        <fullName evidence="2">Uncharacterized protein</fullName>
    </submittedName>
</protein>
<keyword evidence="1" id="KW-1133">Transmembrane helix</keyword>
<keyword evidence="1" id="KW-0472">Membrane</keyword>
<feature type="transmembrane region" description="Helical" evidence="1">
    <location>
        <begin position="6"/>
        <end position="23"/>
    </location>
</feature>
<gene>
    <name evidence="2" type="ORF">LCGC14_0873650</name>
</gene>
<organism evidence="2">
    <name type="scientific">marine sediment metagenome</name>
    <dbReference type="NCBI Taxonomy" id="412755"/>
    <lineage>
        <taxon>unclassified sequences</taxon>
        <taxon>metagenomes</taxon>
        <taxon>ecological metagenomes</taxon>
    </lineage>
</organism>
<evidence type="ECO:0000313" key="2">
    <source>
        <dbReference type="EMBL" id="KKN26538.1"/>
    </source>
</evidence>
<keyword evidence="1" id="KW-0812">Transmembrane</keyword>
<reference evidence="2" key="1">
    <citation type="journal article" date="2015" name="Nature">
        <title>Complex archaea that bridge the gap between prokaryotes and eukaryotes.</title>
        <authorList>
            <person name="Spang A."/>
            <person name="Saw J.H."/>
            <person name="Jorgensen S.L."/>
            <person name="Zaremba-Niedzwiedzka K."/>
            <person name="Martijn J."/>
            <person name="Lind A.E."/>
            <person name="van Eijk R."/>
            <person name="Schleper C."/>
            <person name="Guy L."/>
            <person name="Ettema T.J."/>
        </authorList>
    </citation>
    <scope>NUCLEOTIDE SEQUENCE</scope>
</reference>
<evidence type="ECO:0000256" key="1">
    <source>
        <dbReference type="SAM" id="Phobius"/>
    </source>
</evidence>